<comment type="caution">
    <text evidence="7">The sequence shown here is derived from an EMBL/GenBank/DDBJ whole genome shotgun (WGS) entry which is preliminary data.</text>
</comment>
<dbReference type="InterPro" id="IPR012506">
    <property type="entry name" value="TMEM86B-like"/>
</dbReference>
<evidence type="ECO:0000256" key="2">
    <source>
        <dbReference type="ARBA" id="ARBA00007375"/>
    </source>
</evidence>
<evidence type="ECO:0000256" key="6">
    <source>
        <dbReference type="SAM" id="Phobius"/>
    </source>
</evidence>
<dbReference type="AlphaFoldDB" id="A0A562JLI5"/>
<protein>
    <submittedName>
        <fullName evidence="7">Putative membrane protein YhhN</fullName>
    </submittedName>
</protein>
<feature type="transmembrane region" description="Helical" evidence="6">
    <location>
        <begin position="145"/>
        <end position="167"/>
    </location>
</feature>
<dbReference type="EMBL" id="VLKH01000001">
    <property type="protein sequence ID" value="TWH83604.1"/>
    <property type="molecule type" value="Genomic_DNA"/>
</dbReference>
<evidence type="ECO:0000256" key="4">
    <source>
        <dbReference type="ARBA" id="ARBA00022989"/>
    </source>
</evidence>
<sequence>MENSLIVLKLISVVYLFVLLPVYIVHVKNHERTEKPKLKLALSIVFCSSGLIGATLNDFSLYAVFILLGLMLSLAGDYFLIYLESDIKKYTTGILCFGLTHLSFLISMLLAGGFFLPNLFVSIVIYGLLIYYANKKKIDFGEVKYALSAYSLLIVLMTVKALSMIYFSPYHMVSRLFMALGASLFISSDIFLLIYEYMDGKYKFRILNSIAYFTGQLLIAASLFYT</sequence>
<dbReference type="Proteomes" id="UP000315343">
    <property type="component" value="Unassembled WGS sequence"/>
</dbReference>
<evidence type="ECO:0000256" key="1">
    <source>
        <dbReference type="ARBA" id="ARBA00004141"/>
    </source>
</evidence>
<dbReference type="PANTHER" id="PTHR31885">
    <property type="entry name" value="GH04784P"/>
    <property type="match status" value="1"/>
</dbReference>
<comment type="subcellular location">
    <subcellularLocation>
        <location evidence="1">Membrane</location>
        <topology evidence="1">Multi-pass membrane protein</topology>
    </subcellularLocation>
</comment>
<keyword evidence="3 6" id="KW-0812">Transmembrane</keyword>
<feature type="transmembrane region" description="Helical" evidence="6">
    <location>
        <begin position="90"/>
        <end position="109"/>
    </location>
</feature>
<dbReference type="GO" id="GO:0016787">
    <property type="term" value="F:hydrolase activity"/>
    <property type="evidence" value="ECO:0007669"/>
    <property type="project" value="TreeGrafter"/>
</dbReference>
<accession>A0A562JLI5</accession>
<organism evidence="7 8">
    <name type="scientific">Sedimentibacter saalensis</name>
    <dbReference type="NCBI Taxonomy" id="130788"/>
    <lineage>
        <taxon>Bacteria</taxon>
        <taxon>Bacillati</taxon>
        <taxon>Bacillota</taxon>
        <taxon>Tissierellia</taxon>
        <taxon>Sedimentibacter</taxon>
    </lineage>
</organism>
<keyword evidence="4 6" id="KW-1133">Transmembrane helix</keyword>
<dbReference type="RefSeq" id="WP_145078765.1">
    <property type="nucleotide sequence ID" value="NZ_JBCFAR010000006.1"/>
</dbReference>
<reference evidence="7 8" key="1">
    <citation type="submission" date="2019-07" db="EMBL/GenBank/DDBJ databases">
        <title>Genomic Encyclopedia of Type Strains, Phase I: the one thousand microbial genomes (KMG-I) project.</title>
        <authorList>
            <person name="Kyrpides N."/>
        </authorList>
    </citation>
    <scope>NUCLEOTIDE SEQUENCE [LARGE SCALE GENOMIC DNA]</scope>
    <source>
        <strain evidence="7 8">DSM 13558</strain>
    </source>
</reference>
<evidence type="ECO:0000313" key="8">
    <source>
        <dbReference type="Proteomes" id="UP000315343"/>
    </source>
</evidence>
<feature type="transmembrane region" description="Helical" evidence="6">
    <location>
        <begin position="6"/>
        <end position="26"/>
    </location>
</feature>
<gene>
    <name evidence="7" type="ORF">LY60_00215</name>
</gene>
<feature type="transmembrane region" description="Helical" evidence="6">
    <location>
        <begin position="173"/>
        <end position="194"/>
    </location>
</feature>
<evidence type="ECO:0000313" key="7">
    <source>
        <dbReference type="EMBL" id="TWH83604.1"/>
    </source>
</evidence>
<evidence type="ECO:0000256" key="5">
    <source>
        <dbReference type="ARBA" id="ARBA00023136"/>
    </source>
</evidence>
<proteinExistence type="inferred from homology"/>
<dbReference type="GO" id="GO:0016020">
    <property type="term" value="C:membrane"/>
    <property type="evidence" value="ECO:0007669"/>
    <property type="project" value="UniProtKB-SubCell"/>
</dbReference>
<feature type="transmembrane region" description="Helical" evidence="6">
    <location>
        <begin position="206"/>
        <end position="225"/>
    </location>
</feature>
<keyword evidence="8" id="KW-1185">Reference proteome</keyword>
<feature type="transmembrane region" description="Helical" evidence="6">
    <location>
        <begin position="62"/>
        <end position="83"/>
    </location>
</feature>
<name>A0A562JLI5_9FIRM</name>
<dbReference type="PANTHER" id="PTHR31885:SF6">
    <property type="entry name" value="GH04784P"/>
    <property type="match status" value="1"/>
</dbReference>
<evidence type="ECO:0000256" key="3">
    <source>
        <dbReference type="ARBA" id="ARBA00022692"/>
    </source>
</evidence>
<comment type="similarity">
    <text evidence="2">Belongs to the TMEM86 family.</text>
</comment>
<dbReference type="Pfam" id="PF07947">
    <property type="entry name" value="YhhN"/>
    <property type="match status" value="1"/>
</dbReference>
<keyword evidence="5 6" id="KW-0472">Membrane</keyword>
<feature type="transmembrane region" description="Helical" evidence="6">
    <location>
        <begin position="38"/>
        <end position="56"/>
    </location>
</feature>
<feature type="transmembrane region" description="Helical" evidence="6">
    <location>
        <begin position="115"/>
        <end position="133"/>
    </location>
</feature>